<feature type="region of interest" description="Disordered" evidence="1">
    <location>
        <begin position="67"/>
        <end position="90"/>
    </location>
</feature>
<comment type="caution">
    <text evidence="2">The sequence shown here is derived from an EMBL/GenBank/DDBJ whole genome shotgun (WGS) entry which is preliminary data.</text>
</comment>
<evidence type="ECO:0000256" key="1">
    <source>
        <dbReference type="SAM" id="MobiDB-lite"/>
    </source>
</evidence>
<sequence length="90" mass="10401">MDTRIFFKIGNTPDTQHQISVLAILSPNRTSYRYRQNKISPTWSYIEAVEKVARIKYRQRGPIEAAGKARQNKISPTWSHIEAAEKKSPE</sequence>
<name>A0A4Y2SF00_ARAVE</name>
<evidence type="ECO:0000313" key="3">
    <source>
        <dbReference type="Proteomes" id="UP000499080"/>
    </source>
</evidence>
<organism evidence="2 3">
    <name type="scientific">Araneus ventricosus</name>
    <name type="common">Orbweaver spider</name>
    <name type="synonym">Epeira ventricosa</name>
    <dbReference type="NCBI Taxonomy" id="182803"/>
    <lineage>
        <taxon>Eukaryota</taxon>
        <taxon>Metazoa</taxon>
        <taxon>Ecdysozoa</taxon>
        <taxon>Arthropoda</taxon>
        <taxon>Chelicerata</taxon>
        <taxon>Arachnida</taxon>
        <taxon>Araneae</taxon>
        <taxon>Araneomorphae</taxon>
        <taxon>Entelegynae</taxon>
        <taxon>Araneoidea</taxon>
        <taxon>Araneidae</taxon>
        <taxon>Araneus</taxon>
    </lineage>
</organism>
<proteinExistence type="predicted"/>
<dbReference type="EMBL" id="BGPR01021472">
    <property type="protein sequence ID" value="GBN86814.1"/>
    <property type="molecule type" value="Genomic_DNA"/>
</dbReference>
<accession>A0A4Y2SF00</accession>
<protein>
    <submittedName>
        <fullName evidence="2">Uncharacterized protein</fullName>
    </submittedName>
</protein>
<keyword evidence="3" id="KW-1185">Reference proteome</keyword>
<dbReference type="Proteomes" id="UP000499080">
    <property type="component" value="Unassembled WGS sequence"/>
</dbReference>
<gene>
    <name evidence="2" type="ORF">AVEN_52633_1</name>
</gene>
<dbReference type="AlphaFoldDB" id="A0A4Y2SF00"/>
<reference evidence="2 3" key="1">
    <citation type="journal article" date="2019" name="Sci. Rep.">
        <title>Orb-weaving spider Araneus ventricosus genome elucidates the spidroin gene catalogue.</title>
        <authorList>
            <person name="Kono N."/>
            <person name="Nakamura H."/>
            <person name="Ohtoshi R."/>
            <person name="Moran D.A.P."/>
            <person name="Shinohara A."/>
            <person name="Yoshida Y."/>
            <person name="Fujiwara M."/>
            <person name="Mori M."/>
            <person name="Tomita M."/>
            <person name="Arakawa K."/>
        </authorList>
    </citation>
    <scope>NUCLEOTIDE SEQUENCE [LARGE SCALE GENOMIC DNA]</scope>
</reference>
<evidence type="ECO:0000313" key="2">
    <source>
        <dbReference type="EMBL" id="GBN86814.1"/>
    </source>
</evidence>